<feature type="chain" id="PRO_5039057337" evidence="1">
    <location>
        <begin position="23"/>
        <end position="260"/>
    </location>
</feature>
<dbReference type="Gene3D" id="3.30.1380.10">
    <property type="match status" value="1"/>
</dbReference>
<dbReference type="InterPro" id="IPR003709">
    <property type="entry name" value="VanY-like_core_dom"/>
</dbReference>
<reference evidence="3 4" key="1">
    <citation type="journal article" date="2017" name="Int. J. Syst. Evol. Microbiol.">
        <title>Bacillus mangrovi sp. nov., isolated from a sediment sample from a mangrove forest.</title>
        <authorList>
            <person name="Gupta V."/>
            <person name="Singh P.K."/>
            <person name="Korpole S."/>
            <person name="Tanuku N.R.S."/>
            <person name="Pinnaka A.K."/>
        </authorList>
    </citation>
    <scope>NUCLEOTIDE SEQUENCE [LARGE SCALE GENOMIC DNA]</scope>
    <source>
        <strain evidence="3 4">KCTC 33872</strain>
    </source>
</reference>
<dbReference type="PANTHER" id="PTHR34385:SF1">
    <property type="entry name" value="PEPTIDOGLYCAN L-ALANYL-D-GLUTAMATE ENDOPEPTIDASE CWLK"/>
    <property type="match status" value="1"/>
</dbReference>
<dbReference type="Proteomes" id="UP000434639">
    <property type="component" value="Unassembled WGS sequence"/>
</dbReference>
<dbReference type="GO" id="GO:0004180">
    <property type="term" value="F:carboxypeptidase activity"/>
    <property type="evidence" value="ECO:0007669"/>
    <property type="project" value="UniProtKB-KW"/>
</dbReference>
<sequence length="260" mass="29264">MKKKLICAIVPLFLYSSACTFSPEEKTQTEQAQHTKNQTQTKTPDDFELKGKYFNTIETAGSSQVITNPENILVLVNKDFTLPVDYKPADLVVPNVPFSFGDADVPQKYIRKEAAAALESLFSGAKKSGIELFAVSGFRSYDRQGNILNQEIAAKGEKKAEQAVALPGQSEHQTGLAMDISSRSVNLEITEKFGEVPEGKWIKKNAHKYGFIVRYENDKTEVTEFMYEPWHLRYVGKKTAAILNKHDLTLEEFFEQAKKI</sequence>
<accession>A0A7X2S3A1</accession>
<comment type="caution">
    <text evidence="3">The sequence shown here is derived from an EMBL/GenBank/DDBJ whole genome shotgun (WGS) entry which is preliminary data.</text>
</comment>
<keyword evidence="1" id="KW-0732">Signal</keyword>
<dbReference type="SUPFAM" id="SSF55166">
    <property type="entry name" value="Hedgehog/DD-peptidase"/>
    <property type="match status" value="1"/>
</dbReference>
<dbReference type="EMBL" id="WMIB01000001">
    <property type="protein sequence ID" value="MTH52011.1"/>
    <property type="molecule type" value="Genomic_DNA"/>
</dbReference>
<keyword evidence="3" id="KW-0121">Carboxypeptidase</keyword>
<feature type="domain" description="D-alanyl-D-alanine carboxypeptidase-like core" evidence="2">
    <location>
        <begin position="108"/>
        <end position="237"/>
    </location>
</feature>
<keyword evidence="3" id="KW-0378">Hydrolase</keyword>
<organism evidence="3 4">
    <name type="scientific">Metabacillus mangrovi</name>
    <dbReference type="NCBI Taxonomy" id="1491830"/>
    <lineage>
        <taxon>Bacteria</taxon>
        <taxon>Bacillati</taxon>
        <taxon>Bacillota</taxon>
        <taxon>Bacilli</taxon>
        <taxon>Bacillales</taxon>
        <taxon>Bacillaceae</taxon>
        <taxon>Metabacillus</taxon>
    </lineage>
</organism>
<dbReference type="OrthoDB" id="9792074at2"/>
<keyword evidence="4" id="KW-1185">Reference proteome</keyword>
<proteinExistence type="predicted"/>
<protein>
    <submittedName>
        <fullName evidence="3">D-alanyl-D-alanine carboxypeptidase family protein</fullName>
    </submittedName>
</protein>
<dbReference type="GO" id="GO:0006508">
    <property type="term" value="P:proteolysis"/>
    <property type="evidence" value="ECO:0007669"/>
    <property type="project" value="InterPro"/>
</dbReference>
<dbReference type="InterPro" id="IPR009045">
    <property type="entry name" value="Zn_M74/Hedgehog-like"/>
</dbReference>
<name>A0A7X2S3A1_9BACI</name>
<dbReference type="CDD" id="cd14852">
    <property type="entry name" value="LD-carboxypeptidase"/>
    <property type="match status" value="1"/>
</dbReference>
<evidence type="ECO:0000259" key="2">
    <source>
        <dbReference type="Pfam" id="PF02557"/>
    </source>
</evidence>
<keyword evidence="3" id="KW-0645">Protease</keyword>
<dbReference type="Pfam" id="PF02557">
    <property type="entry name" value="VanY"/>
    <property type="match status" value="1"/>
</dbReference>
<dbReference type="PANTHER" id="PTHR34385">
    <property type="entry name" value="D-ALANYL-D-ALANINE CARBOXYPEPTIDASE"/>
    <property type="match status" value="1"/>
</dbReference>
<dbReference type="RefSeq" id="WP_155110560.1">
    <property type="nucleotide sequence ID" value="NZ_WMIB01000001.1"/>
</dbReference>
<gene>
    <name evidence="3" type="ORF">GKZ89_01225</name>
</gene>
<evidence type="ECO:0000256" key="1">
    <source>
        <dbReference type="SAM" id="SignalP"/>
    </source>
</evidence>
<evidence type="ECO:0000313" key="3">
    <source>
        <dbReference type="EMBL" id="MTH52011.1"/>
    </source>
</evidence>
<dbReference type="InterPro" id="IPR052179">
    <property type="entry name" value="DD-CPase-like"/>
</dbReference>
<evidence type="ECO:0000313" key="4">
    <source>
        <dbReference type="Proteomes" id="UP000434639"/>
    </source>
</evidence>
<feature type="signal peptide" evidence="1">
    <location>
        <begin position="1"/>
        <end position="22"/>
    </location>
</feature>
<dbReference type="AlphaFoldDB" id="A0A7X2S3A1"/>
<dbReference type="InterPro" id="IPR058193">
    <property type="entry name" value="VanY/YodJ_core_dom"/>
</dbReference>